<accession>A0ABD1JBX9</accession>
<dbReference type="InterPro" id="IPR013098">
    <property type="entry name" value="Ig_I-set"/>
</dbReference>
<dbReference type="SMART" id="SM00409">
    <property type="entry name" value="IG"/>
    <property type="match status" value="2"/>
</dbReference>
<dbReference type="PANTHER" id="PTHR46942:SF1">
    <property type="entry name" value="SIALIC ACID-BINDING IG-LIKE LECTIN 15"/>
    <property type="match status" value="1"/>
</dbReference>
<dbReference type="InterPro" id="IPR003599">
    <property type="entry name" value="Ig_sub"/>
</dbReference>
<feature type="domain" description="Ig-like" evidence="2">
    <location>
        <begin position="26"/>
        <end position="128"/>
    </location>
</feature>
<dbReference type="InterPro" id="IPR013783">
    <property type="entry name" value="Ig-like_fold"/>
</dbReference>
<dbReference type="EMBL" id="JBHFQA010000017">
    <property type="protein sequence ID" value="KAL2084682.1"/>
    <property type="molecule type" value="Genomic_DNA"/>
</dbReference>
<keyword evidence="4" id="KW-1185">Reference proteome</keyword>
<dbReference type="InterPro" id="IPR042836">
    <property type="entry name" value="SIG15"/>
</dbReference>
<dbReference type="PROSITE" id="PS50835">
    <property type="entry name" value="IG_LIKE"/>
    <property type="match status" value="2"/>
</dbReference>
<dbReference type="Proteomes" id="UP001591681">
    <property type="component" value="Unassembled WGS sequence"/>
</dbReference>
<dbReference type="AlphaFoldDB" id="A0ABD1JBX9"/>
<dbReference type="CDD" id="cd00096">
    <property type="entry name" value="Ig"/>
    <property type="match status" value="1"/>
</dbReference>
<comment type="caution">
    <text evidence="3">The sequence shown here is derived from an EMBL/GenBank/DDBJ whole genome shotgun (WGS) entry which is preliminary data.</text>
</comment>
<protein>
    <recommendedName>
        <fullName evidence="2">Ig-like domain-containing protein</fullName>
    </recommendedName>
</protein>
<name>A0ABD1JBX9_9TELE</name>
<dbReference type="InterPro" id="IPR013106">
    <property type="entry name" value="Ig_V-set"/>
</dbReference>
<dbReference type="InterPro" id="IPR036179">
    <property type="entry name" value="Ig-like_dom_sf"/>
</dbReference>
<evidence type="ECO:0000256" key="1">
    <source>
        <dbReference type="SAM" id="SignalP"/>
    </source>
</evidence>
<gene>
    <name evidence="3" type="ORF">ACEWY4_020200</name>
</gene>
<keyword evidence="1" id="KW-0732">Signal</keyword>
<evidence type="ECO:0000313" key="3">
    <source>
        <dbReference type="EMBL" id="KAL2084682.1"/>
    </source>
</evidence>
<evidence type="ECO:0000259" key="2">
    <source>
        <dbReference type="PROSITE" id="PS50835"/>
    </source>
</evidence>
<evidence type="ECO:0000313" key="4">
    <source>
        <dbReference type="Proteomes" id="UP001591681"/>
    </source>
</evidence>
<organism evidence="3 4">
    <name type="scientific">Coilia grayii</name>
    <name type="common">Gray's grenadier anchovy</name>
    <dbReference type="NCBI Taxonomy" id="363190"/>
    <lineage>
        <taxon>Eukaryota</taxon>
        <taxon>Metazoa</taxon>
        <taxon>Chordata</taxon>
        <taxon>Craniata</taxon>
        <taxon>Vertebrata</taxon>
        <taxon>Euteleostomi</taxon>
        <taxon>Actinopterygii</taxon>
        <taxon>Neopterygii</taxon>
        <taxon>Teleostei</taxon>
        <taxon>Clupei</taxon>
        <taxon>Clupeiformes</taxon>
        <taxon>Clupeoidei</taxon>
        <taxon>Engraulidae</taxon>
        <taxon>Coilinae</taxon>
        <taxon>Coilia</taxon>
    </lineage>
</organism>
<reference evidence="3 4" key="1">
    <citation type="submission" date="2024-09" db="EMBL/GenBank/DDBJ databases">
        <title>A chromosome-level genome assembly of Gray's grenadier anchovy, Coilia grayii.</title>
        <authorList>
            <person name="Fu Z."/>
        </authorList>
    </citation>
    <scope>NUCLEOTIDE SEQUENCE [LARGE SCALE GENOMIC DNA]</scope>
    <source>
        <strain evidence="3">G4</strain>
        <tissue evidence="3">Muscle</tissue>
    </source>
</reference>
<dbReference type="Pfam" id="PF07686">
    <property type="entry name" value="V-set"/>
    <property type="match status" value="1"/>
</dbReference>
<dbReference type="PANTHER" id="PTHR46942">
    <property type="entry name" value="SIALIC ACID-BINDING IG-LIKE LECTIN 15"/>
    <property type="match status" value="1"/>
</dbReference>
<proteinExistence type="predicted"/>
<sequence length="290" mass="31288">MHAHLLCATLSLLLTRTAASDALDDGWSITMPSEMRAIDGYPVVLPCSYTHPHHTHHSSIQVVWRLGHGVSSTVLFQCTSLNDSHRCQARPGQDQRYRLEGDPREHDLSLRISSVALQDGGRYYCRLEVPGHPPTIFENKMGTRLRVEAAPRILGLSVVPGEASGYKALCRVQGSPLPDVQWVGPEEVLEGAPAYPIHEDAPDQHVTFSQLQDVQAGGQYTCAASNPLGKDQATLFILPSAYVESSPEASPSPLLLLFSVSLGAKVALLLGMAVWAAKGHLGAWLGCTAS</sequence>
<dbReference type="Pfam" id="PF07679">
    <property type="entry name" value="I-set"/>
    <property type="match status" value="1"/>
</dbReference>
<feature type="chain" id="PRO_5044858389" description="Ig-like domain-containing protein" evidence="1">
    <location>
        <begin position="20"/>
        <end position="290"/>
    </location>
</feature>
<feature type="signal peptide" evidence="1">
    <location>
        <begin position="1"/>
        <end position="19"/>
    </location>
</feature>
<feature type="domain" description="Ig-like" evidence="2">
    <location>
        <begin position="151"/>
        <end position="236"/>
    </location>
</feature>
<dbReference type="Gene3D" id="2.60.40.10">
    <property type="entry name" value="Immunoglobulins"/>
    <property type="match status" value="2"/>
</dbReference>
<dbReference type="InterPro" id="IPR007110">
    <property type="entry name" value="Ig-like_dom"/>
</dbReference>
<dbReference type="SUPFAM" id="SSF48726">
    <property type="entry name" value="Immunoglobulin"/>
    <property type="match status" value="2"/>
</dbReference>